<dbReference type="InterPro" id="IPR050743">
    <property type="entry name" value="2-oxoacid_DH_E2_comp"/>
</dbReference>
<organism evidence="15">
    <name type="scientific">Oryza barthii</name>
    <dbReference type="NCBI Taxonomy" id="65489"/>
    <lineage>
        <taxon>Eukaryota</taxon>
        <taxon>Viridiplantae</taxon>
        <taxon>Streptophyta</taxon>
        <taxon>Embryophyta</taxon>
        <taxon>Tracheophyta</taxon>
        <taxon>Spermatophyta</taxon>
        <taxon>Magnoliopsida</taxon>
        <taxon>Liliopsida</taxon>
        <taxon>Poales</taxon>
        <taxon>Poaceae</taxon>
        <taxon>BOP clade</taxon>
        <taxon>Oryzoideae</taxon>
        <taxon>Oryzeae</taxon>
        <taxon>Oryzinae</taxon>
        <taxon>Oryza</taxon>
    </lineage>
</organism>
<evidence type="ECO:0000256" key="12">
    <source>
        <dbReference type="SAM" id="MobiDB-lite"/>
    </source>
</evidence>
<dbReference type="SUPFAM" id="SSF47005">
    <property type="entry name" value="Peripheral subunit-binding domain of 2-oxo acid dehydrogenase complex"/>
    <property type="match status" value="1"/>
</dbReference>
<protein>
    <recommendedName>
        <fullName evidence="10">Lipoamide acyltransferase component of branched-chain alpha-keto acid dehydrogenase complex, mitochondrial</fullName>
        <ecNumber evidence="9">2.3.1.168</ecNumber>
    </recommendedName>
    <alternativeName>
        <fullName evidence="11">Branched-chain alpha-keto acid dehydrogenase complex component E2</fullName>
    </alternativeName>
</protein>
<dbReference type="PANTHER" id="PTHR43178">
    <property type="entry name" value="DIHYDROLIPOAMIDE ACETYLTRANSFERASE COMPONENT OF PYRUVATE DEHYDROGENASE COMPLEX"/>
    <property type="match status" value="1"/>
</dbReference>
<dbReference type="FunFam" id="3.30.559.10:FF:000007">
    <property type="entry name" value="Dihydrolipoamide acetyltransferase component of pyruvate dehydrogenase complex"/>
    <property type="match status" value="1"/>
</dbReference>
<dbReference type="SUPFAM" id="SSF51230">
    <property type="entry name" value="Single hybrid motif"/>
    <property type="match status" value="1"/>
</dbReference>
<dbReference type="PANTHER" id="PTHR43178:SF14">
    <property type="entry name" value="LIPOAMIDE ACYLTRANSFERASE COMPONENT OF BRANCHED-CHAIN ALPHA-KETO ACID DEHYDROGENASE COMPLEX, MITOCHONDRIAL"/>
    <property type="match status" value="1"/>
</dbReference>
<dbReference type="EnsemblPlants" id="OBART01G13090.1">
    <property type="protein sequence ID" value="OBART01G13090.1"/>
    <property type="gene ID" value="OBART01G13090"/>
</dbReference>
<feature type="domain" description="Lipoyl-binding" evidence="13">
    <location>
        <begin position="33"/>
        <end position="111"/>
    </location>
</feature>
<dbReference type="AlphaFoldDB" id="A0A0D3EN22"/>
<dbReference type="InterPro" id="IPR011053">
    <property type="entry name" value="Single_hybrid_motif"/>
</dbReference>
<evidence type="ECO:0000256" key="8">
    <source>
        <dbReference type="ARBA" id="ARBA00023315"/>
    </source>
</evidence>
<dbReference type="PROSITE" id="PS51826">
    <property type="entry name" value="PSBD"/>
    <property type="match status" value="1"/>
</dbReference>
<dbReference type="Pfam" id="PF00198">
    <property type="entry name" value="2-oxoacid_dh"/>
    <property type="match status" value="1"/>
</dbReference>
<dbReference type="InterPro" id="IPR046527">
    <property type="entry name" value="PIR2-like_helical"/>
</dbReference>
<comment type="similarity">
    <text evidence="3">Belongs to the 2-oxoacid dehydrogenase family.</text>
</comment>
<reference evidence="15" key="1">
    <citation type="journal article" date="2009" name="Rice">
        <title>De Novo Next Generation Sequencing of Plant Genomes.</title>
        <authorList>
            <person name="Rounsley S."/>
            <person name="Marri P.R."/>
            <person name="Yu Y."/>
            <person name="He R."/>
            <person name="Sisneros N."/>
            <person name="Goicoechea J.L."/>
            <person name="Lee S.J."/>
            <person name="Angelova A."/>
            <person name="Kudrna D."/>
            <person name="Luo M."/>
            <person name="Affourtit J."/>
            <person name="Desany B."/>
            <person name="Knight J."/>
            <person name="Niazi F."/>
            <person name="Egholm M."/>
            <person name="Wing R.A."/>
        </authorList>
    </citation>
    <scope>NUCLEOTIDE SEQUENCE [LARGE SCALE GENOMIC DNA]</scope>
    <source>
        <strain evidence="15">cv. IRGC 105608</strain>
    </source>
</reference>
<feature type="compositionally biased region" description="Acidic residues" evidence="12">
    <location>
        <begin position="537"/>
        <end position="556"/>
    </location>
</feature>
<name>A0A0D3EN22_9ORYZ</name>
<dbReference type="EC" id="2.3.1.168" evidence="9"/>
<dbReference type="GO" id="GO:0043754">
    <property type="term" value="F:dihydrolipoamide branched chain acyltransferase activity"/>
    <property type="evidence" value="ECO:0007669"/>
    <property type="project" value="UniProtKB-EC"/>
</dbReference>
<evidence type="ECO:0000256" key="5">
    <source>
        <dbReference type="ARBA" id="ARBA00022823"/>
    </source>
</evidence>
<dbReference type="FunFam" id="2.40.50.100:FF:000013">
    <property type="entry name" value="Dihydrolipoamide acetyltransferase component of pyruvate dehydrogenase complex"/>
    <property type="match status" value="1"/>
</dbReference>
<dbReference type="Pfam" id="PF20235">
    <property type="entry name" value="PIR2-like_helical"/>
    <property type="match status" value="1"/>
</dbReference>
<dbReference type="CDD" id="cd06849">
    <property type="entry name" value="lipoyl_domain"/>
    <property type="match status" value="1"/>
</dbReference>
<evidence type="ECO:0000256" key="2">
    <source>
        <dbReference type="ARBA" id="ARBA00004305"/>
    </source>
</evidence>
<dbReference type="Proteomes" id="UP000026960">
    <property type="component" value="Chromosome 1"/>
</dbReference>
<evidence type="ECO:0000259" key="13">
    <source>
        <dbReference type="PROSITE" id="PS50968"/>
    </source>
</evidence>
<keyword evidence="6" id="KW-0809">Transit peptide</keyword>
<dbReference type="PROSITE" id="PS50968">
    <property type="entry name" value="BIOTINYL_LIPOYL"/>
    <property type="match status" value="1"/>
</dbReference>
<dbReference type="Pfam" id="PF00364">
    <property type="entry name" value="Biotin_lipoyl"/>
    <property type="match status" value="1"/>
</dbReference>
<evidence type="ECO:0000256" key="3">
    <source>
        <dbReference type="ARBA" id="ARBA00007317"/>
    </source>
</evidence>
<evidence type="ECO:0000256" key="10">
    <source>
        <dbReference type="ARBA" id="ARBA00039275"/>
    </source>
</evidence>
<comment type="cofactor">
    <cofactor evidence="1">
        <name>(R)-lipoate</name>
        <dbReference type="ChEBI" id="CHEBI:83088"/>
    </cofactor>
</comment>
<feature type="compositionally biased region" description="Basic residues" evidence="12">
    <location>
        <begin position="458"/>
        <end position="470"/>
    </location>
</feature>
<dbReference type="Gramene" id="OBART01G13090.1">
    <property type="protein sequence ID" value="OBART01G13090.1"/>
    <property type="gene ID" value="OBART01G13090"/>
</dbReference>
<feature type="domain" description="Peripheral subunit-binding (PSBD)" evidence="14">
    <location>
        <begin position="129"/>
        <end position="166"/>
    </location>
</feature>
<feature type="compositionally biased region" description="Low complexity" evidence="12">
    <location>
        <begin position="480"/>
        <end position="489"/>
    </location>
</feature>
<feature type="region of interest" description="Disordered" evidence="12">
    <location>
        <begin position="699"/>
        <end position="723"/>
    </location>
</feature>
<feature type="region of interest" description="Disordered" evidence="12">
    <location>
        <begin position="435"/>
        <end position="501"/>
    </location>
</feature>
<feature type="region of interest" description="Disordered" evidence="12">
    <location>
        <begin position="519"/>
        <end position="578"/>
    </location>
</feature>
<evidence type="ECO:0000256" key="6">
    <source>
        <dbReference type="ARBA" id="ARBA00022946"/>
    </source>
</evidence>
<comment type="subcellular location">
    <subcellularLocation>
        <location evidence="2">Mitochondrion matrix</location>
    </subcellularLocation>
</comment>
<feature type="region of interest" description="Disordered" evidence="12">
    <location>
        <begin position="984"/>
        <end position="1004"/>
    </location>
</feature>
<keyword evidence="7" id="KW-0496">Mitochondrion</keyword>
<dbReference type="Pfam" id="PF12274">
    <property type="entry name" value="DUF3615"/>
    <property type="match status" value="1"/>
</dbReference>
<evidence type="ECO:0000256" key="1">
    <source>
        <dbReference type="ARBA" id="ARBA00001938"/>
    </source>
</evidence>
<dbReference type="STRING" id="65489.A0A0D3EN22"/>
<feature type="compositionally biased region" description="Acidic residues" evidence="12">
    <location>
        <begin position="985"/>
        <end position="996"/>
    </location>
</feature>
<proteinExistence type="inferred from homology"/>
<dbReference type="Pfam" id="PF02817">
    <property type="entry name" value="E3_binding"/>
    <property type="match status" value="1"/>
</dbReference>
<evidence type="ECO:0000256" key="4">
    <source>
        <dbReference type="ARBA" id="ARBA00022679"/>
    </source>
</evidence>
<evidence type="ECO:0000259" key="14">
    <source>
        <dbReference type="PROSITE" id="PS51826"/>
    </source>
</evidence>
<keyword evidence="4" id="KW-0808">Transferase</keyword>
<dbReference type="GO" id="GO:0016407">
    <property type="term" value="F:acetyltransferase activity"/>
    <property type="evidence" value="ECO:0007669"/>
    <property type="project" value="TreeGrafter"/>
</dbReference>
<feature type="compositionally biased region" description="Pro residues" evidence="12">
    <location>
        <begin position="559"/>
        <end position="571"/>
    </location>
</feature>
<evidence type="ECO:0000313" key="15">
    <source>
        <dbReference type="EnsemblPlants" id="OBART01G13090.1"/>
    </source>
</evidence>
<dbReference type="Gene3D" id="3.30.559.10">
    <property type="entry name" value="Chloramphenicol acetyltransferase-like domain"/>
    <property type="match status" value="1"/>
</dbReference>
<dbReference type="GO" id="GO:0005759">
    <property type="term" value="C:mitochondrial matrix"/>
    <property type="evidence" value="ECO:0007669"/>
    <property type="project" value="UniProtKB-SubCell"/>
</dbReference>
<keyword evidence="5" id="KW-0450">Lipoyl</keyword>
<dbReference type="eggNOG" id="KOG0558">
    <property type="taxonomic scope" value="Eukaryota"/>
</dbReference>
<dbReference type="InterPro" id="IPR003016">
    <property type="entry name" value="2-oxoA_DH_lipoyl-BS"/>
</dbReference>
<evidence type="ECO:0000256" key="7">
    <source>
        <dbReference type="ARBA" id="ARBA00023128"/>
    </source>
</evidence>
<dbReference type="Gene3D" id="4.10.320.10">
    <property type="entry name" value="E3-binding domain"/>
    <property type="match status" value="1"/>
</dbReference>
<accession>A0A0D3EN22</accession>
<dbReference type="InterPro" id="IPR001078">
    <property type="entry name" value="2-oxoacid_DH_actylTfrase"/>
</dbReference>
<dbReference type="FunFam" id="4.10.320.10:FF:000009">
    <property type="entry name" value="Dihydrolipoamide acetyltransferase component of pyruvate dehydrogenase complex"/>
    <property type="match status" value="1"/>
</dbReference>
<dbReference type="GO" id="GO:0050734">
    <property type="term" value="F:hydroxycinnamoyltransferase activity"/>
    <property type="evidence" value="ECO:0007669"/>
    <property type="project" value="UniProtKB-ARBA"/>
</dbReference>
<dbReference type="PROSITE" id="PS00189">
    <property type="entry name" value="LIPOYL"/>
    <property type="match status" value="1"/>
</dbReference>
<sequence length="1004" mass="110824">MADLDFFHTVQWRRAGVGRRWFATEASAASTAAELVDVPLAQTGEGIAECELLRWFVTEGDQVDEFQRLCEVQSDKATIEITSRFKGKVHQIHFGPGDIVKVALGFFFNLNRVDAANPSGEGSVPSGTLSTPAVRHLAKQYGLNISDIQGTGKDGRVLKEDVLSYAASKGLCKEPTSALEENIDQVELLEGRGSLPDANSYEDRRISLRGYQRSMVKSMTLAAKVPHFHYLEEINCDALVELKASFQNANKDHTIKHTFLPFLIKSLSKALSKYPLLNSCFVEETNEVIFKGSHNIGVAMATEHGLVVPNIKNVQSLSILEITKELSRLHEMASHNRLSTEDIAGGTITLSNIGAIGGKFGSPLLNLPEVAIIALGRIQKLPRFDDDENVYPSSIINVTVGADHRVVDGATVARRGQTICTELQDNSAREFCPVPASASGPPRPLPEPGKNGGFFSFRIHRRSNGRRRCGRDKMNEEVVSAGSPLKASSSPPPLSSFGIWSDQRKSPRLPWWKQQFISESEEDDDEVMPPASHVVEDSDEGEEEEDDDDDDDDDDEKVVPPPTPTPPPPQAPEEEEEEARALRRSLLSLIHIDYIEAIRRLPAADLRTALARGVLVGGHCYGPLHHPADNILLNSIWYAAAFPLHADDRIDVAVITANSLSRAVQRSLDGLVASLRHRRPDLSRDDALRHLRADLRAAVASARGSPPPPLPAESDSEAEAAAYRAAQHPKPAALAHFLATVLPAVVTDAASVLAGKPSLSSSDIARLSAMLAPSPLPDEPPQPPLRERSPKIIRIINDRRNNLRGWYKILLQLANAALRKYAQQTGEEYELHTIYGETFLKDRNERAEYIHINFMASPSSCQCLQASPVCFFAEVLRPPRFKYHEAETTLCCIVRPSPNDADSCHGCLIENHRIDHPEAGMRFCGKKHSKMDPNGYGHGWDWPSIADVEYRFFDPDKDVGLVEYLDGVITDIKARIRDLSIRNEDDTDEDSSDDDISGYSMRFV</sequence>
<keyword evidence="8" id="KW-0012">Acyltransferase</keyword>
<reference evidence="15" key="2">
    <citation type="submission" date="2015-03" db="UniProtKB">
        <authorList>
            <consortium name="EnsemblPlants"/>
        </authorList>
    </citation>
    <scope>IDENTIFICATION</scope>
</reference>
<dbReference type="InterPro" id="IPR036625">
    <property type="entry name" value="E3-bd_dom_sf"/>
</dbReference>
<dbReference type="HOGENOM" id="CLU_329939_0_0_1"/>
<dbReference type="Gene3D" id="2.40.50.100">
    <property type="match status" value="1"/>
</dbReference>
<dbReference type="GO" id="GO:0031405">
    <property type="term" value="F:lipoic acid binding"/>
    <property type="evidence" value="ECO:0007669"/>
    <property type="project" value="TreeGrafter"/>
</dbReference>
<dbReference type="PaxDb" id="65489-OBART01G13090.1"/>
<evidence type="ECO:0000256" key="9">
    <source>
        <dbReference type="ARBA" id="ARBA00038880"/>
    </source>
</evidence>
<dbReference type="InterPro" id="IPR004167">
    <property type="entry name" value="PSBD"/>
</dbReference>
<keyword evidence="16" id="KW-1185">Reference proteome</keyword>
<dbReference type="SUPFAM" id="SSF52777">
    <property type="entry name" value="CoA-dependent acyltransferases"/>
    <property type="match status" value="1"/>
</dbReference>
<evidence type="ECO:0000256" key="11">
    <source>
        <dbReference type="ARBA" id="ARBA00042008"/>
    </source>
</evidence>
<dbReference type="InterPro" id="IPR022059">
    <property type="entry name" value="DUF3615"/>
</dbReference>
<dbReference type="InterPro" id="IPR000089">
    <property type="entry name" value="Biotin_lipoyl"/>
</dbReference>
<dbReference type="InterPro" id="IPR023213">
    <property type="entry name" value="CAT-like_dom_sf"/>
</dbReference>
<evidence type="ECO:0000313" key="16">
    <source>
        <dbReference type="Proteomes" id="UP000026960"/>
    </source>
</evidence>